<dbReference type="Proteomes" id="UP000184148">
    <property type="component" value="Unassembled WGS sequence"/>
</dbReference>
<sequence>MSIRQGDVAIRYGGDEFAILFPYKGPRPGDFAGAAAEIHESNLP</sequence>
<dbReference type="InterPro" id="IPR043128">
    <property type="entry name" value="Rev_trsase/Diguanyl_cyclase"/>
</dbReference>
<dbReference type="EMBL" id="FQUY01000001">
    <property type="protein sequence ID" value="SHE31649.1"/>
    <property type="molecule type" value="Genomic_DNA"/>
</dbReference>
<evidence type="ECO:0000313" key="3">
    <source>
        <dbReference type="Proteomes" id="UP000184148"/>
    </source>
</evidence>
<dbReference type="AlphaFoldDB" id="A0A1M4SHH8"/>
<dbReference type="SUPFAM" id="SSF55073">
    <property type="entry name" value="Nucleotide cyclase"/>
    <property type="match status" value="1"/>
</dbReference>
<feature type="domain" description="GGDEF" evidence="1">
    <location>
        <begin position="1"/>
        <end position="44"/>
    </location>
</feature>
<proteinExistence type="predicted"/>
<reference evidence="3" key="1">
    <citation type="submission" date="2016-11" db="EMBL/GenBank/DDBJ databases">
        <authorList>
            <person name="Varghese N."/>
            <person name="Submissions S."/>
        </authorList>
    </citation>
    <scope>NUCLEOTIDE SEQUENCE [LARGE SCALE GENOMIC DNA]</scope>
    <source>
        <strain evidence="3">DSM 12395</strain>
    </source>
</reference>
<name>A0A1M4SHH8_9FIRM</name>
<protein>
    <submittedName>
        <fullName evidence="2">Diguanylate cyclase, GGDEF domain</fullName>
    </submittedName>
</protein>
<gene>
    <name evidence="2" type="ORF">SAMN02745133_00122</name>
</gene>
<dbReference type="InterPro" id="IPR000160">
    <property type="entry name" value="GGDEF_dom"/>
</dbReference>
<dbReference type="InterPro" id="IPR029787">
    <property type="entry name" value="Nucleotide_cyclase"/>
</dbReference>
<evidence type="ECO:0000313" key="2">
    <source>
        <dbReference type="EMBL" id="SHE31649.1"/>
    </source>
</evidence>
<dbReference type="Gene3D" id="3.30.70.270">
    <property type="match status" value="1"/>
</dbReference>
<accession>A0A1M4SHH8</accession>
<evidence type="ECO:0000259" key="1">
    <source>
        <dbReference type="PROSITE" id="PS50887"/>
    </source>
</evidence>
<keyword evidence="3" id="KW-1185">Reference proteome</keyword>
<organism evidence="2 3">
    <name type="scientific">Desulforamulus putei DSM 12395</name>
    <dbReference type="NCBI Taxonomy" id="1121429"/>
    <lineage>
        <taxon>Bacteria</taxon>
        <taxon>Bacillati</taxon>
        <taxon>Bacillota</taxon>
        <taxon>Clostridia</taxon>
        <taxon>Eubacteriales</taxon>
        <taxon>Peptococcaceae</taxon>
        <taxon>Desulforamulus</taxon>
    </lineage>
</organism>
<dbReference type="PROSITE" id="PS50887">
    <property type="entry name" value="GGDEF"/>
    <property type="match status" value="1"/>
</dbReference>
<dbReference type="STRING" id="1121429.SAMN02745133_00122"/>